<reference evidence="3" key="1">
    <citation type="submission" date="2015-07" db="EMBL/GenBank/DDBJ databases">
        <title>Fjat-10053 dsm26.</title>
        <authorList>
            <person name="Liu B."/>
            <person name="Wang J."/>
            <person name="Zhu Y."/>
            <person name="Liu G."/>
            <person name="Chen Q."/>
            <person name="Chen Z."/>
            <person name="Lan J."/>
            <person name="Che J."/>
            <person name="Ge C."/>
            <person name="Shi H."/>
            <person name="Pan Z."/>
            <person name="Liu X."/>
        </authorList>
    </citation>
    <scope>NUCLEOTIDE SEQUENCE [LARGE SCALE GENOMIC DNA]</scope>
    <source>
        <strain evidence="3">DSM 26</strain>
    </source>
</reference>
<keyword evidence="3" id="KW-1185">Reference proteome</keyword>
<keyword evidence="1" id="KW-0472">Membrane</keyword>
<feature type="transmembrane region" description="Helical" evidence="1">
    <location>
        <begin position="12"/>
        <end position="31"/>
    </location>
</feature>
<evidence type="ECO:0000313" key="2">
    <source>
        <dbReference type="EMBL" id="KNE19720.1"/>
    </source>
</evidence>
<name>A0A0L0QM77_VIRPA</name>
<evidence type="ECO:0000313" key="3">
    <source>
        <dbReference type="Proteomes" id="UP000036780"/>
    </source>
</evidence>
<sequence length="63" mass="7505">MNTERFYCHLYGTLIHILLSTMIAFQCRYYLYQKHRLEGSEYKCIDNAKMPSLNQKDIPLSLS</sequence>
<evidence type="ECO:0000256" key="1">
    <source>
        <dbReference type="SAM" id="Phobius"/>
    </source>
</evidence>
<proteinExistence type="predicted"/>
<dbReference type="EMBL" id="LGTO01000007">
    <property type="protein sequence ID" value="KNE19720.1"/>
    <property type="molecule type" value="Genomic_DNA"/>
</dbReference>
<dbReference type="Proteomes" id="UP000036780">
    <property type="component" value="Unassembled WGS sequence"/>
</dbReference>
<comment type="caution">
    <text evidence="2">The sequence shown here is derived from an EMBL/GenBank/DDBJ whole genome shotgun (WGS) entry which is preliminary data.</text>
</comment>
<keyword evidence="1" id="KW-1133">Transmembrane helix</keyword>
<dbReference type="AlphaFoldDB" id="A0A0L0QM77"/>
<evidence type="ECO:0008006" key="4">
    <source>
        <dbReference type="Google" id="ProtNLM"/>
    </source>
</evidence>
<gene>
    <name evidence="2" type="ORF">AFK71_14885</name>
</gene>
<dbReference type="PATRIC" id="fig|1473.5.peg.1628"/>
<accession>A0A0L0QM77</accession>
<keyword evidence="1" id="KW-0812">Transmembrane</keyword>
<protein>
    <recommendedName>
        <fullName evidence="4">Transposase</fullName>
    </recommendedName>
</protein>
<organism evidence="2 3">
    <name type="scientific">Virgibacillus pantothenticus</name>
    <dbReference type="NCBI Taxonomy" id="1473"/>
    <lineage>
        <taxon>Bacteria</taxon>
        <taxon>Bacillati</taxon>
        <taxon>Bacillota</taxon>
        <taxon>Bacilli</taxon>
        <taxon>Bacillales</taxon>
        <taxon>Bacillaceae</taxon>
        <taxon>Virgibacillus</taxon>
    </lineage>
</organism>